<evidence type="ECO:0000259" key="2">
    <source>
        <dbReference type="Pfam" id="PF01370"/>
    </source>
</evidence>
<dbReference type="Proteomes" id="UP000716004">
    <property type="component" value="Unassembled WGS sequence"/>
</dbReference>
<evidence type="ECO:0000313" key="5">
    <source>
        <dbReference type="EMBL" id="MBX8644974.1"/>
    </source>
</evidence>
<sequence length="370" mass="41799">MDKVLVTGGLGFIGSHTVDLLIKRGHEVTVLDNLEWQVHHGKVPEHANPEATYIRGDVRYAKHWIKALKGTDSIIHLAGAVGVGQSFWQARKYMDINAGGTATLFEILTKESALRKKIERIVVASSKSCYGEGAYRCEEHGVFYPEQRPLSQLKKKEWEMKCPQCGNDAKPTGIREDKPMQNLSPYSLSKYSTERLSLDFAYSLGIHTVALRYFNVYGPRQSLSNPYTGVMAIFLSRLKSGNRPFLFEDGRQLRDYIYVGDVARINADALKKGNGVYNVGTGKPSSLVEVVGYLNRSLGTDTEPVISNDFRPGDNRHDYADNTLLRKSFGNMEFRDMKSGIEELVKWSSKADVHDMFEKEEKERKRYLSI</sequence>
<dbReference type="EMBL" id="JAHEAC010000137">
    <property type="protein sequence ID" value="MBX8644974.1"/>
    <property type="molecule type" value="Genomic_DNA"/>
</dbReference>
<comment type="similarity">
    <text evidence="1">Belongs to the NAD(P)-dependent epimerase/dehydratase family.</text>
</comment>
<dbReference type="SUPFAM" id="SSF51735">
    <property type="entry name" value="NAD(P)-binding Rossmann-fold domains"/>
    <property type="match status" value="1"/>
</dbReference>
<dbReference type="Pfam" id="PF01370">
    <property type="entry name" value="Epimerase"/>
    <property type="match status" value="1"/>
</dbReference>
<evidence type="ECO:0000313" key="4">
    <source>
        <dbReference type="EMBL" id="MBX8632739.1"/>
    </source>
</evidence>
<dbReference type="Gene3D" id="3.40.50.720">
    <property type="entry name" value="NAD(P)-binding Rossmann-like Domain"/>
    <property type="match status" value="1"/>
</dbReference>
<dbReference type="InterPro" id="IPR036291">
    <property type="entry name" value="NAD(P)-bd_dom_sf"/>
</dbReference>
<organism evidence="5 6">
    <name type="scientific">Candidatus Sysuiplasma superficiale</name>
    <dbReference type="NCBI Taxonomy" id="2823368"/>
    <lineage>
        <taxon>Archaea</taxon>
        <taxon>Methanobacteriati</taxon>
        <taxon>Thermoplasmatota</taxon>
        <taxon>Thermoplasmata</taxon>
        <taxon>Candidatus Sysuiplasmatales</taxon>
        <taxon>Candidatus Sysuiplasmataceae</taxon>
        <taxon>Candidatus Sysuiplasma</taxon>
    </lineage>
</organism>
<dbReference type="AlphaFoldDB" id="A0A8J7YY24"/>
<dbReference type="Pfam" id="PF16363">
    <property type="entry name" value="GDP_Man_Dehyd"/>
    <property type="match status" value="1"/>
</dbReference>
<dbReference type="Proteomes" id="UP000750197">
    <property type="component" value="Unassembled WGS sequence"/>
</dbReference>
<proteinExistence type="inferred from homology"/>
<protein>
    <submittedName>
        <fullName evidence="5">NAD-dependent epimerase/dehydratase family protein</fullName>
    </submittedName>
</protein>
<dbReference type="PANTHER" id="PTHR43725">
    <property type="entry name" value="UDP-GLUCOSE 4-EPIMERASE"/>
    <property type="match status" value="1"/>
</dbReference>
<comment type="caution">
    <text evidence="5">The sequence shown here is derived from an EMBL/GenBank/DDBJ whole genome shotgun (WGS) entry which is preliminary data.</text>
</comment>
<feature type="domain" description="NAD(P)-binding" evidence="3">
    <location>
        <begin position="5"/>
        <end position="146"/>
    </location>
</feature>
<dbReference type="EMBL" id="JAGVSJ010000060">
    <property type="protein sequence ID" value="MBX8632739.1"/>
    <property type="molecule type" value="Genomic_DNA"/>
</dbReference>
<reference evidence="5" key="1">
    <citation type="submission" date="2021-05" db="EMBL/GenBank/DDBJ databases">
        <title>Genomic insights into ecological role and evolution of a novel Thermoplasmata order Candidatus Sysuiplasmatales.</title>
        <authorList>
            <person name="Yuan Y."/>
        </authorList>
    </citation>
    <scope>NUCLEOTIDE SEQUENCE</scope>
    <source>
        <strain evidence="5">TUT19-bin139</strain>
        <strain evidence="4">YP2-bin.285</strain>
    </source>
</reference>
<name>A0A8J7YY24_9ARCH</name>
<dbReference type="PANTHER" id="PTHR43725:SF53">
    <property type="entry name" value="UDP-ARABINOSE 4-EPIMERASE 1"/>
    <property type="match status" value="1"/>
</dbReference>
<accession>A0A8J7YY24</accession>
<dbReference type="InterPro" id="IPR016040">
    <property type="entry name" value="NAD(P)-bd_dom"/>
</dbReference>
<evidence type="ECO:0000313" key="6">
    <source>
        <dbReference type="Proteomes" id="UP000750197"/>
    </source>
</evidence>
<gene>
    <name evidence="4" type="ORF">J9259_09550</name>
    <name evidence="5" type="ORF">KIY12_09705</name>
</gene>
<evidence type="ECO:0000256" key="1">
    <source>
        <dbReference type="ARBA" id="ARBA00007637"/>
    </source>
</evidence>
<feature type="domain" description="NAD-dependent epimerase/dehydratase" evidence="2">
    <location>
        <begin position="174"/>
        <end position="280"/>
    </location>
</feature>
<dbReference type="InterPro" id="IPR001509">
    <property type="entry name" value="Epimerase_deHydtase"/>
</dbReference>
<evidence type="ECO:0000259" key="3">
    <source>
        <dbReference type="Pfam" id="PF16363"/>
    </source>
</evidence>